<dbReference type="InterPro" id="IPR046162">
    <property type="entry name" value="DUF6164"/>
</dbReference>
<dbReference type="RefSeq" id="WP_282722648.1">
    <property type="nucleotide sequence ID" value="NZ_JASCQO010000041.1"/>
</dbReference>
<keyword evidence="1" id="KW-1133">Transmembrane helix</keyword>
<name>A0ABT6VMK2_9GAMM</name>
<evidence type="ECO:0000313" key="3">
    <source>
        <dbReference type="Proteomes" id="UP001244242"/>
    </source>
</evidence>
<sequence>MTVLLFRLHQVPDEEAEEVRRLLDEHGFDTYETRAGFWGLGVAAIWLPDETQREAAREVIDHYQQTLGERVRRERHALDARGLAPTLWRRLYHHPFRVLLLTAATLGILALSVLPFLGLID</sequence>
<dbReference type="EMBL" id="JASCQO010000041">
    <property type="protein sequence ID" value="MDI5935201.1"/>
    <property type="molecule type" value="Genomic_DNA"/>
</dbReference>
<keyword evidence="1" id="KW-0812">Transmembrane</keyword>
<dbReference type="Pfam" id="PF19661">
    <property type="entry name" value="DUF6164"/>
    <property type="match status" value="1"/>
</dbReference>
<reference evidence="2 3" key="1">
    <citation type="submission" date="2023-04" db="EMBL/GenBank/DDBJ databases">
        <title>Halomonas strains isolated from rhizosphere soil.</title>
        <authorList>
            <person name="Xu L."/>
            <person name="Sun J.-Q."/>
        </authorList>
    </citation>
    <scope>NUCLEOTIDE SEQUENCE [LARGE SCALE GENOMIC DNA]</scope>
    <source>
        <strain evidence="2 3">LN1S58</strain>
    </source>
</reference>
<keyword evidence="1" id="KW-0472">Membrane</keyword>
<comment type="caution">
    <text evidence="2">The sequence shown here is derived from an EMBL/GenBank/DDBJ whole genome shotgun (WGS) entry which is preliminary data.</text>
</comment>
<organism evidence="2 3">
    <name type="scientific">Halomonas kalidii</name>
    <dbReference type="NCBI Taxonomy" id="3043293"/>
    <lineage>
        <taxon>Bacteria</taxon>
        <taxon>Pseudomonadati</taxon>
        <taxon>Pseudomonadota</taxon>
        <taxon>Gammaproteobacteria</taxon>
        <taxon>Oceanospirillales</taxon>
        <taxon>Halomonadaceae</taxon>
        <taxon>Halomonas</taxon>
    </lineage>
</organism>
<gene>
    <name evidence="2" type="ORF">QLQ84_15510</name>
</gene>
<dbReference type="Proteomes" id="UP001244242">
    <property type="component" value="Unassembled WGS sequence"/>
</dbReference>
<feature type="transmembrane region" description="Helical" evidence="1">
    <location>
        <begin position="98"/>
        <end position="120"/>
    </location>
</feature>
<accession>A0ABT6VMK2</accession>
<protein>
    <submittedName>
        <fullName evidence="2">DUF6164 family protein</fullName>
    </submittedName>
</protein>
<evidence type="ECO:0000313" key="2">
    <source>
        <dbReference type="EMBL" id="MDI5935201.1"/>
    </source>
</evidence>
<keyword evidence="3" id="KW-1185">Reference proteome</keyword>
<proteinExistence type="predicted"/>
<evidence type="ECO:0000256" key="1">
    <source>
        <dbReference type="SAM" id="Phobius"/>
    </source>
</evidence>